<dbReference type="EMBL" id="CVTF01000080">
    <property type="protein sequence ID" value="CRY99673.1"/>
    <property type="molecule type" value="Genomic_DNA"/>
</dbReference>
<sequence>MKNRRDYNRFCGEMKVLIYFVFLGRKKAGVREVCNGKS</sequence>
<name>A0A0H5QVL8_NEIMI</name>
<evidence type="ECO:0000313" key="2">
    <source>
        <dbReference type="Proteomes" id="UP000182715"/>
    </source>
</evidence>
<reference evidence="1 2" key="1">
    <citation type="submission" date="2014-11" db="EMBL/GenBank/DDBJ databases">
        <authorList>
            <person name="Diene M.Seydina."/>
        </authorList>
    </citation>
    <scope>NUCLEOTIDE SEQUENCE [LARGE SCALE GENOMIC DNA]</scope>
    <source>
        <strain evidence="1 2">Neisseria meningitidis CHUV</strain>
    </source>
</reference>
<dbReference type="AlphaFoldDB" id="A0A0H5QVL8"/>
<dbReference type="Proteomes" id="UP000182715">
    <property type="component" value="Unassembled WGS sequence"/>
</dbReference>
<accession>A0A0H5QVL8</accession>
<evidence type="ECO:0000313" key="1">
    <source>
        <dbReference type="EMBL" id="CRY99673.1"/>
    </source>
</evidence>
<proteinExistence type="predicted"/>
<organism evidence="1 2">
    <name type="scientific">Neisseria meningitidis serogroup B</name>
    <dbReference type="NCBI Taxonomy" id="491"/>
    <lineage>
        <taxon>Bacteria</taxon>
        <taxon>Pseudomonadati</taxon>
        <taxon>Pseudomonadota</taxon>
        <taxon>Betaproteobacteria</taxon>
        <taxon>Neisseriales</taxon>
        <taxon>Neisseriaceae</taxon>
        <taxon>Neisseria</taxon>
    </lineage>
</organism>
<protein>
    <submittedName>
        <fullName evidence="1">Uncharacterized protein</fullName>
    </submittedName>
</protein>